<dbReference type="PANTHER" id="PTHR34109:SF1">
    <property type="entry name" value="VOC DOMAIN-CONTAINING PROTEIN"/>
    <property type="match status" value="1"/>
</dbReference>
<dbReference type="Gene3D" id="3.30.720.110">
    <property type="match status" value="1"/>
</dbReference>
<reference evidence="2 3" key="1">
    <citation type="submission" date="2019-03" db="EMBL/GenBank/DDBJ databases">
        <title>Genomic Encyclopedia of Type Strains, Phase IV (KMG-IV): sequencing the most valuable type-strain genomes for metagenomic binning, comparative biology and taxonomic classification.</title>
        <authorList>
            <person name="Goeker M."/>
        </authorList>
    </citation>
    <scope>NUCLEOTIDE SEQUENCE [LARGE SCALE GENOMIC DNA]</scope>
    <source>
        <strain evidence="2 3">DSM 45934</strain>
    </source>
</reference>
<dbReference type="Proteomes" id="UP000295680">
    <property type="component" value="Unassembled WGS sequence"/>
</dbReference>
<dbReference type="PANTHER" id="PTHR34109">
    <property type="entry name" value="BNAUNNG04460D PROTEIN-RELATED"/>
    <property type="match status" value="1"/>
</dbReference>
<keyword evidence="3" id="KW-1185">Reference proteome</keyword>
<evidence type="ECO:0000259" key="1">
    <source>
        <dbReference type="PROSITE" id="PS51819"/>
    </source>
</evidence>
<proteinExistence type="predicted"/>
<comment type="caution">
    <text evidence="2">The sequence shown here is derived from an EMBL/GenBank/DDBJ whole genome shotgun (WGS) entry which is preliminary data.</text>
</comment>
<dbReference type="OrthoDB" id="9806868at2"/>
<dbReference type="RefSeq" id="WP_132120121.1">
    <property type="nucleotide sequence ID" value="NZ_SLWS01000006.1"/>
</dbReference>
<name>A0A4R2JEM7_9PSEU</name>
<dbReference type="PROSITE" id="PS51819">
    <property type="entry name" value="VOC"/>
    <property type="match status" value="1"/>
</dbReference>
<dbReference type="Pfam" id="PF00903">
    <property type="entry name" value="Glyoxalase"/>
    <property type="match status" value="1"/>
</dbReference>
<dbReference type="AlphaFoldDB" id="A0A4R2JEM7"/>
<sequence length="123" mass="13562">MIWPCLMYRDAEAARVFLTEVFGFTEKVTVRDGDRIAHAEVAWPEGGGIMYGTVGNHPDYPQQVPGTQWVCVYTKDPDAVHERAVAAKATVMTEPYDAEYGARNVAIADSEGNVWTFGTYQGA</sequence>
<dbReference type="InterPro" id="IPR037523">
    <property type="entry name" value="VOC_core"/>
</dbReference>
<dbReference type="EMBL" id="SLWS01000006">
    <property type="protein sequence ID" value="TCO56652.1"/>
    <property type="molecule type" value="Genomic_DNA"/>
</dbReference>
<dbReference type="InterPro" id="IPR029068">
    <property type="entry name" value="Glyas_Bleomycin-R_OHBP_Dase"/>
</dbReference>
<dbReference type="Gene3D" id="3.30.720.120">
    <property type="match status" value="1"/>
</dbReference>
<gene>
    <name evidence="2" type="ORF">EV192_106125</name>
</gene>
<evidence type="ECO:0000313" key="3">
    <source>
        <dbReference type="Proteomes" id="UP000295680"/>
    </source>
</evidence>
<evidence type="ECO:0000313" key="2">
    <source>
        <dbReference type="EMBL" id="TCO56652.1"/>
    </source>
</evidence>
<dbReference type="SUPFAM" id="SSF54593">
    <property type="entry name" value="Glyoxalase/Bleomycin resistance protein/Dihydroxybiphenyl dioxygenase"/>
    <property type="match status" value="1"/>
</dbReference>
<protein>
    <submittedName>
        <fullName evidence="2">Putative glyoxalase superfamily protein PhnB</fullName>
    </submittedName>
</protein>
<feature type="domain" description="VOC" evidence="1">
    <location>
        <begin position="1"/>
        <end position="120"/>
    </location>
</feature>
<accession>A0A4R2JEM7</accession>
<dbReference type="InterPro" id="IPR004360">
    <property type="entry name" value="Glyas_Fos-R_dOase_dom"/>
</dbReference>
<organism evidence="2 3">
    <name type="scientific">Actinocrispum wychmicini</name>
    <dbReference type="NCBI Taxonomy" id="1213861"/>
    <lineage>
        <taxon>Bacteria</taxon>
        <taxon>Bacillati</taxon>
        <taxon>Actinomycetota</taxon>
        <taxon>Actinomycetes</taxon>
        <taxon>Pseudonocardiales</taxon>
        <taxon>Pseudonocardiaceae</taxon>
        <taxon>Actinocrispum</taxon>
    </lineage>
</organism>